<feature type="region of interest" description="Disordered" evidence="1">
    <location>
        <begin position="159"/>
        <end position="240"/>
    </location>
</feature>
<dbReference type="InterPro" id="IPR052976">
    <property type="entry name" value="Scoloptoxin-like"/>
</dbReference>
<comment type="caution">
    <text evidence="4">The sequence shown here is derived from an EMBL/GenBank/DDBJ whole genome shotgun (WGS) entry which is preliminary data.</text>
</comment>
<dbReference type="GO" id="GO:0008061">
    <property type="term" value="F:chitin binding"/>
    <property type="evidence" value="ECO:0007669"/>
    <property type="project" value="InterPro"/>
</dbReference>
<name>A0A1D1V1K8_RAMVA</name>
<dbReference type="SUPFAM" id="SSF57625">
    <property type="entry name" value="Invertebrate chitin-binding proteins"/>
    <property type="match status" value="1"/>
</dbReference>
<feature type="domain" description="Chitin-binding type-2" evidence="3">
    <location>
        <begin position="65"/>
        <end position="122"/>
    </location>
</feature>
<dbReference type="Gene3D" id="2.170.140.10">
    <property type="entry name" value="Chitin binding domain"/>
    <property type="match status" value="1"/>
</dbReference>
<dbReference type="PROSITE" id="PS50940">
    <property type="entry name" value="CHIT_BIND_II"/>
    <property type="match status" value="1"/>
</dbReference>
<sequence length="240" mass="25991">MKCLVLLALVGFAAAQTGGNNNNRFQGQFVWDLLKPALTAGEVEILLASRDANNYPTYNEIPQTSFACNGRVGFYADVDAQCQVFHRCDINGNMTSYLCVNSTIFNQITLICDAWYNVDCANSPQYESYANSRLYTDLPLFDTPPAGYLTPAQRAAQQAAEIQAAGGQQQSQSTGAQSIQTSGRTSNIRTQTVGRASGIRTQTNNRAQTGGVQAAGRSTQFDTQNADNSQQADQSTETQQ</sequence>
<accession>A0A1D1V1K8</accession>
<dbReference type="PANTHER" id="PTHR22933:SF42">
    <property type="entry name" value="FI18455P1-RELATED"/>
    <property type="match status" value="1"/>
</dbReference>
<evidence type="ECO:0000313" key="5">
    <source>
        <dbReference type="Proteomes" id="UP000186922"/>
    </source>
</evidence>
<feature type="compositionally biased region" description="Low complexity" evidence="1">
    <location>
        <begin position="159"/>
        <end position="183"/>
    </location>
</feature>
<dbReference type="PANTHER" id="PTHR22933">
    <property type="entry name" value="FI18007P1-RELATED"/>
    <property type="match status" value="1"/>
</dbReference>
<keyword evidence="5" id="KW-1185">Reference proteome</keyword>
<dbReference type="OrthoDB" id="10052888at2759"/>
<dbReference type="STRING" id="947166.A0A1D1V1K8"/>
<feature type="compositionally biased region" description="Polar residues" evidence="1">
    <location>
        <begin position="184"/>
        <end position="240"/>
    </location>
</feature>
<feature type="chain" id="PRO_5012045874" description="Chitin-binding type-2 domain-containing protein" evidence="2">
    <location>
        <begin position="16"/>
        <end position="240"/>
    </location>
</feature>
<reference evidence="4 5" key="1">
    <citation type="journal article" date="2016" name="Nat. Commun.">
        <title>Extremotolerant tardigrade genome and improved radiotolerance of human cultured cells by tardigrade-unique protein.</title>
        <authorList>
            <person name="Hashimoto T."/>
            <person name="Horikawa D.D."/>
            <person name="Saito Y."/>
            <person name="Kuwahara H."/>
            <person name="Kozuka-Hata H."/>
            <person name="Shin-I T."/>
            <person name="Minakuchi Y."/>
            <person name="Ohishi K."/>
            <person name="Motoyama A."/>
            <person name="Aizu T."/>
            <person name="Enomoto A."/>
            <person name="Kondo K."/>
            <person name="Tanaka S."/>
            <person name="Hara Y."/>
            <person name="Koshikawa S."/>
            <person name="Sagara H."/>
            <person name="Miura T."/>
            <person name="Yokobori S."/>
            <person name="Miyagawa K."/>
            <person name="Suzuki Y."/>
            <person name="Kubo T."/>
            <person name="Oyama M."/>
            <person name="Kohara Y."/>
            <person name="Fujiyama A."/>
            <person name="Arakawa K."/>
            <person name="Katayama T."/>
            <person name="Toyoda A."/>
            <person name="Kunieda T."/>
        </authorList>
    </citation>
    <scope>NUCLEOTIDE SEQUENCE [LARGE SCALE GENOMIC DNA]</scope>
    <source>
        <strain evidence="4 5">YOKOZUNA-1</strain>
    </source>
</reference>
<evidence type="ECO:0000313" key="4">
    <source>
        <dbReference type="EMBL" id="GAU95716.1"/>
    </source>
</evidence>
<dbReference type="InterPro" id="IPR036508">
    <property type="entry name" value="Chitin-bd_dom_sf"/>
</dbReference>
<gene>
    <name evidence="4" type="primary">RvY_07290-1</name>
    <name evidence="4" type="synonym">RvY_07290.1</name>
    <name evidence="4" type="ORF">RvY_07290</name>
</gene>
<dbReference type="InterPro" id="IPR002557">
    <property type="entry name" value="Chitin-bd_dom"/>
</dbReference>
<protein>
    <recommendedName>
        <fullName evidence="3">Chitin-binding type-2 domain-containing protein</fullName>
    </recommendedName>
</protein>
<organism evidence="4 5">
    <name type="scientific">Ramazzottius varieornatus</name>
    <name type="common">Water bear</name>
    <name type="synonym">Tardigrade</name>
    <dbReference type="NCBI Taxonomy" id="947166"/>
    <lineage>
        <taxon>Eukaryota</taxon>
        <taxon>Metazoa</taxon>
        <taxon>Ecdysozoa</taxon>
        <taxon>Tardigrada</taxon>
        <taxon>Eutardigrada</taxon>
        <taxon>Parachela</taxon>
        <taxon>Hypsibioidea</taxon>
        <taxon>Ramazzottiidae</taxon>
        <taxon>Ramazzottius</taxon>
    </lineage>
</organism>
<feature type="signal peptide" evidence="2">
    <location>
        <begin position="1"/>
        <end position="15"/>
    </location>
</feature>
<dbReference type="Pfam" id="PF01607">
    <property type="entry name" value="CBM_14"/>
    <property type="match status" value="1"/>
</dbReference>
<dbReference type="EMBL" id="BDGG01000003">
    <property type="protein sequence ID" value="GAU95716.1"/>
    <property type="molecule type" value="Genomic_DNA"/>
</dbReference>
<keyword evidence="2" id="KW-0732">Signal</keyword>
<dbReference type="GO" id="GO:0005576">
    <property type="term" value="C:extracellular region"/>
    <property type="evidence" value="ECO:0007669"/>
    <property type="project" value="InterPro"/>
</dbReference>
<dbReference type="Proteomes" id="UP000186922">
    <property type="component" value="Unassembled WGS sequence"/>
</dbReference>
<proteinExistence type="predicted"/>
<evidence type="ECO:0000256" key="2">
    <source>
        <dbReference type="SAM" id="SignalP"/>
    </source>
</evidence>
<dbReference type="AlphaFoldDB" id="A0A1D1V1K8"/>
<evidence type="ECO:0000256" key="1">
    <source>
        <dbReference type="SAM" id="MobiDB-lite"/>
    </source>
</evidence>
<evidence type="ECO:0000259" key="3">
    <source>
        <dbReference type="PROSITE" id="PS50940"/>
    </source>
</evidence>